<dbReference type="PANTHER" id="PTHR14742">
    <property type="entry name" value="RIBONUCLEASE P SUBUNIT P21"/>
    <property type="match status" value="1"/>
</dbReference>
<dbReference type="GO" id="GO:0001682">
    <property type="term" value="P:tRNA 5'-leader removal"/>
    <property type="evidence" value="ECO:0007669"/>
    <property type="project" value="UniProtKB-UniRule"/>
</dbReference>
<keyword evidence="5 8" id="KW-0255">Endonuclease</keyword>
<dbReference type="KEGG" id="oyw:OdinLCB4_002475"/>
<keyword evidence="2 8" id="KW-0819">tRNA processing</keyword>
<evidence type="ECO:0000256" key="5">
    <source>
        <dbReference type="ARBA" id="ARBA00022759"/>
    </source>
</evidence>
<dbReference type="HAMAP" id="MF_00757">
    <property type="entry name" value="RNase_P_4"/>
    <property type="match status" value="1"/>
</dbReference>
<evidence type="ECO:0000256" key="1">
    <source>
        <dbReference type="ARBA" id="ARBA00022490"/>
    </source>
</evidence>
<accession>A0AAF0D352</accession>
<comment type="subcellular location">
    <subcellularLocation>
        <location evidence="8">Cytoplasm</location>
    </subcellularLocation>
</comment>
<keyword evidence="6 8" id="KW-0378">Hydrolase</keyword>
<evidence type="ECO:0000256" key="7">
    <source>
        <dbReference type="ARBA" id="ARBA00022833"/>
    </source>
</evidence>
<comment type="similarity">
    <text evidence="8">Belongs to the eukaryotic/archaeal RNase P protein component 4 family.</text>
</comment>
<dbReference type="InterPro" id="IPR007175">
    <property type="entry name" value="Rpr2/Snm1/Rpp21"/>
</dbReference>
<reference evidence="9" key="2">
    <citation type="journal article" date="2022" name="Nat. Microbiol.">
        <title>A closed Candidatus Odinarchaeum chromosome exposes Asgard archaeal viruses.</title>
        <authorList>
            <person name="Tamarit D."/>
            <person name="Caceres E.F."/>
            <person name="Krupovic M."/>
            <person name="Nijland R."/>
            <person name="Eme L."/>
            <person name="Robinson N.P."/>
            <person name="Ettema T.J.G."/>
        </authorList>
    </citation>
    <scope>NUCLEOTIDE SEQUENCE</scope>
    <source>
        <strain evidence="9">LCB_4</strain>
    </source>
</reference>
<dbReference type="Gene3D" id="6.20.50.20">
    <property type="match status" value="1"/>
</dbReference>
<evidence type="ECO:0000256" key="6">
    <source>
        <dbReference type="ARBA" id="ARBA00022801"/>
    </source>
</evidence>
<feature type="binding site" evidence="8">
    <location>
        <position position="93"/>
    </location>
    <ligand>
        <name>Zn(2+)</name>
        <dbReference type="ChEBI" id="CHEBI:29105"/>
    </ligand>
</feature>
<dbReference type="GO" id="GO:0005737">
    <property type="term" value="C:cytoplasm"/>
    <property type="evidence" value="ECO:0007669"/>
    <property type="project" value="UniProtKB-SubCell"/>
</dbReference>
<protein>
    <recommendedName>
        <fullName evidence="8">Ribonuclease P protein component 4</fullName>
        <shortName evidence="8">RNase P component 4</shortName>
        <ecNumber evidence="8">3.1.26.5</ecNumber>
    </recommendedName>
    <alternativeName>
        <fullName evidence="8">Rpp21</fullName>
    </alternativeName>
</protein>
<dbReference type="AlphaFoldDB" id="A0AAF0D352"/>
<evidence type="ECO:0000256" key="4">
    <source>
        <dbReference type="ARBA" id="ARBA00022723"/>
    </source>
</evidence>
<keyword evidence="3 8" id="KW-0540">Nuclease</keyword>
<evidence type="ECO:0000313" key="9">
    <source>
        <dbReference type="EMBL" id="WEU40801.1"/>
    </source>
</evidence>
<reference evidence="9" key="1">
    <citation type="journal article" date="2017" name="Nature">
        <title>Asgard archaea illuminate the origin of eukaryotic cellular complexity.</title>
        <authorList>
            <person name="Zaremba-Niedzwiedzka K."/>
            <person name="Caceres E.F."/>
            <person name="Saw J.H."/>
            <person name="Backstrom D."/>
            <person name="Juzokaite L."/>
            <person name="Vancaester E."/>
            <person name="Seitz K.W."/>
            <person name="Anantharaman K."/>
            <person name="Starnawski P."/>
            <person name="Kjeldsen K.U."/>
            <person name="Scott M.B."/>
            <person name="Nunoura T."/>
            <person name="Banfield J.F."/>
            <person name="Schramm A."/>
            <person name="Baker B.J."/>
            <person name="Spang A."/>
            <person name="Ettema T.J.G."/>
        </authorList>
    </citation>
    <scope>NUCLEOTIDE SEQUENCE</scope>
    <source>
        <strain evidence="9">LCB_4</strain>
    </source>
</reference>
<dbReference type="GO" id="GO:0030677">
    <property type="term" value="C:ribonuclease P complex"/>
    <property type="evidence" value="ECO:0007669"/>
    <property type="project" value="UniProtKB-UniRule"/>
</dbReference>
<evidence type="ECO:0000256" key="2">
    <source>
        <dbReference type="ARBA" id="ARBA00022694"/>
    </source>
</evidence>
<dbReference type="EMBL" id="CP091871">
    <property type="protein sequence ID" value="WEU40801.1"/>
    <property type="molecule type" value="Genomic_DNA"/>
</dbReference>
<evidence type="ECO:0000256" key="8">
    <source>
        <dbReference type="HAMAP-Rule" id="MF_00757"/>
    </source>
</evidence>
<dbReference type="InterPro" id="IPR016432">
    <property type="entry name" value="RNP4"/>
</dbReference>
<gene>
    <name evidence="8" type="primary">rnp4</name>
    <name evidence="9" type="ORF">OdinLCB4_002475</name>
</gene>
<evidence type="ECO:0000313" key="10">
    <source>
        <dbReference type="Proteomes" id="UP000186851"/>
    </source>
</evidence>
<dbReference type="Pfam" id="PF04032">
    <property type="entry name" value="Rpr2"/>
    <property type="match status" value="1"/>
</dbReference>
<dbReference type="EC" id="3.1.26.5" evidence="8"/>
<feature type="binding site" evidence="8">
    <location>
        <position position="67"/>
    </location>
    <ligand>
        <name>Zn(2+)</name>
        <dbReference type="ChEBI" id="CHEBI:29105"/>
    </ligand>
</feature>
<name>A0AAF0D352_ODILC</name>
<dbReference type="PANTHER" id="PTHR14742:SF0">
    <property type="entry name" value="RIBONUCLEASE P PROTEIN SUBUNIT P21"/>
    <property type="match status" value="1"/>
</dbReference>
<feature type="binding site" evidence="8">
    <location>
        <position position="96"/>
    </location>
    <ligand>
        <name>Zn(2+)</name>
        <dbReference type="ChEBI" id="CHEBI:29105"/>
    </ligand>
</feature>
<keyword evidence="1 8" id="KW-0963">Cytoplasm</keyword>
<dbReference type="Proteomes" id="UP000186851">
    <property type="component" value="Chromosome"/>
</dbReference>
<dbReference type="GO" id="GO:0008270">
    <property type="term" value="F:zinc ion binding"/>
    <property type="evidence" value="ECO:0007669"/>
    <property type="project" value="UniProtKB-UniRule"/>
</dbReference>
<comment type="function">
    <text evidence="8">Part of ribonuclease P, a protein complex that generates mature tRNA molecules by cleaving their 5'-ends.</text>
</comment>
<keyword evidence="7 8" id="KW-0862">Zinc</keyword>
<proteinExistence type="inferred from homology"/>
<organism evidence="9 10">
    <name type="scientific">Odinarchaeota yellowstonii (strain LCB_4)</name>
    <dbReference type="NCBI Taxonomy" id="1841599"/>
    <lineage>
        <taxon>Archaea</taxon>
        <taxon>Promethearchaeati</taxon>
        <taxon>Candidatus Odinarchaeota</taxon>
        <taxon>Candidatus Odinarchaeia</taxon>
        <taxon>Candidatus Odinarchaeales</taxon>
        <taxon>Candidatus Odinarchaeaceae</taxon>
        <taxon>Candidatus Odinarchaeum</taxon>
    </lineage>
</organism>
<comment type="cofactor">
    <cofactor evidence="8">
        <name>Zn(2+)</name>
        <dbReference type="ChEBI" id="CHEBI:29105"/>
    </cofactor>
    <text evidence="8">Binds 1 zinc ion per subunit.</text>
</comment>
<dbReference type="GO" id="GO:0004526">
    <property type="term" value="F:ribonuclease P activity"/>
    <property type="evidence" value="ECO:0007669"/>
    <property type="project" value="UniProtKB-UniRule"/>
</dbReference>
<evidence type="ECO:0000256" key="3">
    <source>
        <dbReference type="ARBA" id="ARBA00022722"/>
    </source>
</evidence>
<sequence>MRRDSSYRSRIKNYLISEAAKIYNTLPYLRGDKFTIAKNKLRVLKHLAMKTGVRLPKKYKRVICKKCGELLIPGRTARVRVKSKRQKHIVQTCLKCGYMRRFIIKGEKN</sequence>
<comment type="subunit">
    <text evidence="8">Consists of a catalytic RNA component and at least 4-5 protein subunits.</text>
</comment>
<comment type="catalytic activity">
    <reaction evidence="8">
        <text>Endonucleolytic cleavage of RNA, removing 5'-extranucleotides from tRNA precursor.</text>
        <dbReference type="EC" id="3.1.26.5"/>
    </reaction>
</comment>
<feature type="binding site" evidence="8">
    <location>
        <position position="64"/>
    </location>
    <ligand>
        <name>Zn(2+)</name>
        <dbReference type="ChEBI" id="CHEBI:29105"/>
    </ligand>
</feature>
<keyword evidence="4 8" id="KW-0479">Metal-binding</keyword>